<dbReference type="EMBL" id="GBXM01098029">
    <property type="protein sequence ID" value="JAH10548.1"/>
    <property type="molecule type" value="Transcribed_RNA"/>
</dbReference>
<name>A0A0E9Q348_ANGAN</name>
<evidence type="ECO:0000313" key="1">
    <source>
        <dbReference type="EMBL" id="JAH10548.1"/>
    </source>
</evidence>
<dbReference type="AlphaFoldDB" id="A0A0E9Q348"/>
<reference evidence="1" key="2">
    <citation type="journal article" date="2015" name="Fish Shellfish Immunol.">
        <title>Early steps in the European eel (Anguilla anguilla)-Vibrio vulnificus interaction in the gills: Role of the RtxA13 toxin.</title>
        <authorList>
            <person name="Callol A."/>
            <person name="Pajuelo D."/>
            <person name="Ebbesson L."/>
            <person name="Teles M."/>
            <person name="MacKenzie S."/>
            <person name="Amaro C."/>
        </authorList>
    </citation>
    <scope>NUCLEOTIDE SEQUENCE</scope>
</reference>
<sequence>MFLLSLRGTIRWAQDMGSVGSFQYETILMHLFYLP</sequence>
<organism evidence="1">
    <name type="scientific">Anguilla anguilla</name>
    <name type="common">European freshwater eel</name>
    <name type="synonym">Muraena anguilla</name>
    <dbReference type="NCBI Taxonomy" id="7936"/>
    <lineage>
        <taxon>Eukaryota</taxon>
        <taxon>Metazoa</taxon>
        <taxon>Chordata</taxon>
        <taxon>Craniata</taxon>
        <taxon>Vertebrata</taxon>
        <taxon>Euteleostomi</taxon>
        <taxon>Actinopterygii</taxon>
        <taxon>Neopterygii</taxon>
        <taxon>Teleostei</taxon>
        <taxon>Anguilliformes</taxon>
        <taxon>Anguillidae</taxon>
        <taxon>Anguilla</taxon>
    </lineage>
</organism>
<reference evidence="1" key="1">
    <citation type="submission" date="2014-11" db="EMBL/GenBank/DDBJ databases">
        <authorList>
            <person name="Amaro Gonzalez C."/>
        </authorList>
    </citation>
    <scope>NUCLEOTIDE SEQUENCE</scope>
</reference>
<protein>
    <submittedName>
        <fullName evidence="1">Uncharacterized protein</fullName>
    </submittedName>
</protein>
<accession>A0A0E9Q348</accession>
<proteinExistence type="predicted"/>